<keyword evidence="2" id="KW-1185">Reference proteome</keyword>
<evidence type="ECO:0000313" key="2">
    <source>
        <dbReference type="Proteomes" id="UP001142372"/>
    </source>
</evidence>
<reference evidence="1" key="2">
    <citation type="submission" date="2023-01" db="EMBL/GenBank/DDBJ databases">
        <authorList>
            <person name="Sun Q."/>
            <person name="Evtushenko L."/>
        </authorList>
    </citation>
    <scope>NUCLEOTIDE SEQUENCE</scope>
    <source>
        <strain evidence="1">VKM Ac-1401</strain>
    </source>
</reference>
<gene>
    <name evidence="1" type="ORF">GCM10017584_25120</name>
</gene>
<proteinExistence type="predicted"/>
<organism evidence="1 2">
    <name type="scientific">Leifsonia poae</name>
    <dbReference type="NCBI Taxonomy" id="110933"/>
    <lineage>
        <taxon>Bacteria</taxon>
        <taxon>Bacillati</taxon>
        <taxon>Actinomycetota</taxon>
        <taxon>Actinomycetes</taxon>
        <taxon>Micrococcales</taxon>
        <taxon>Microbacteriaceae</taxon>
        <taxon>Leifsonia</taxon>
    </lineage>
</organism>
<dbReference type="EMBL" id="BSEN01000012">
    <property type="protein sequence ID" value="GLJ76938.1"/>
    <property type="molecule type" value="Genomic_DNA"/>
</dbReference>
<name>A0A9W6HBC2_9MICO</name>
<dbReference type="Proteomes" id="UP001142372">
    <property type="component" value="Unassembled WGS sequence"/>
</dbReference>
<accession>A0A9W6HBC2</accession>
<evidence type="ECO:0000313" key="1">
    <source>
        <dbReference type="EMBL" id="GLJ76938.1"/>
    </source>
</evidence>
<dbReference type="AlphaFoldDB" id="A0A9W6HBC2"/>
<comment type="caution">
    <text evidence="1">The sequence shown here is derived from an EMBL/GenBank/DDBJ whole genome shotgun (WGS) entry which is preliminary data.</text>
</comment>
<sequence>MTVSLNRTALTHARRLVEQGKVVRDERDAWSEDAPSTDDENAYIEKHGYGEYGEWFLGTDTEKNAETKGRYSFPFGDFSKVHRCAVISLESRAAQNDHDDIAKAAKNLLELIDKDR</sequence>
<reference evidence="1" key="1">
    <citation type="journal article" date="2014" name="Int. J. Syst. Evol. Microbiol.">
        <title>Complete genome sequence of Corynebacterium casei LMG S-19264T (=DSM 44701T), isolated from a smear-ripened cheese.</title>
        <authorList>
            <consortium name="US DOE Joint Genome Institute (JGI-PGF)"/>
            <person name="Walter F."/>
            <person name="Albersmeier A."/>
            <person name="Kalinowski J."/>
            <person name="Ruckert C."/>
        </authorList>
    </citation>
    <scope>NUCLEOTIDE SEQUENCE</scope>
    <source>
        <strain evidence="1">VKM Ac-1401</strain>
    </source>
</reference>
<protein>
    <submittedName>
        <fullName evidence="1">Uncharacterized protein</fullName>
    </submittedName>
</protein>
<dbReference type="RefSeq" id="WP_271177592.1">
    <property type="nucleotide sequence ID" value="NZ_BAAAJO010000002.1"/>
</dbReference>